<accession>A0ABU6N6S4</accession>
<evidence type="ECO:0000256" key="1">
    <source>
        <dbReference type="ARBA" id="ARBA00023587"/>
    </source>
</evidence>
<dbReference type="PROSITE" id="PS51932">
    <property type="entry name" value="BMV"/>
    <property type="match status" value="1"/>
</dbReference>
<sequence length="93" mass="9788">MLLAKVVGSVWAIQKEKGMENIKLLIVQPINTRKEAVGNALAAMDRIGAGIGEFVLITQGSPAQKLTADKNSPIDAAIVGIIDSFEIGLQSSN</sequence>
<dbReference type="SUPFAM" id="SSF159133">
    <property type="entry name" value="EutN/CcmL-like"/>
    <property type="match status" value="1"/>
</dbReference>
<protein>
    <submittedName>
        <fullName evidence="4">EutN/CcmL family microcompartment protein</fullName>
    </submittedName>
</protein>
<dbReference type="PANTHER" id="PTHR36539">
    <property type="entry name" value="ETHANOLAMINE UTILIZATION PROTEIN EUTN"/>
    <property type="match status" value="1"/>
</dbReference>
<evidence type="ECO:0000256" key="2">
    <source>
        <dbReference type="ARBA" id="ARBA00023669"/>
    </source>
</evidence>
<dbReference type="PANTHER" id="PTHR36539:SF1">
    <property type="entry name" value="BACTERIAL MICROCOMPARTMENT SHELL VERTEX PROTEIN EUTN"/>
    <property type="match status" value="1"/>
</dbReference>
<dbReference type="EMBL" id="JARMQG010000058">
    <property type="protein sequence ID" value="MED3561915.1"/>
    <property type="molecule type" value="Genomic_DNA"/>
</dbReference>
<evidence type="ECO:0000313" key="5">
    <source>
        <dbReference type="Proteomes" id="UP001330749"/>
    </source>
</evidence>
<dbReference type="InterPro" id="IPR004992">
    <property type="entry name" value="EutN_CcmL"/>
</dbReference>
<keyword evidence="5" id="KW-1185">Reference proteome</keyword>
<organism evidence="4 5">
    <name type="scientific">Bacillus xiapuensis</name>
    <dbReference type="NCBI Taxonomy" id="2014075"/>
    <lineage>
        <taxon>Bacteria</taxon>
        <taxon>Bacillati</taxon>
        <taxon>Bacillota</taxon>
        <taxon>Bacilli</taxon>
        <taxon>Bacillales</taxon>
        <taxon>Bacillaceae</taxon>
        <taxon>Bacillus</taxon>
    </lineage>
</organism>
<proteinExistence type="predicted"/>
<dbReference type="Pfam" id="PF03319">
    <property type="entry name" value="EutN_CcmL"/>
    <property type="match status" value="1"/>
</dbReference>
<gene>
    <name evidence="4" type="ORF">P4447_05235</name>
</gene>
<dbReference type="CDD" id="cd01614">
    <property type="entry name" value="EutN_CcmL"/>
    <property type="match status" value="1"/>
</dbReference>
<dbReference type="Proteomes" id="UP001330749">
    <property type="component" value="Unassembled WGS sequence"/>
</dbReference>
<dbReference type="RefSeq" id="WP_327966831.1">
    <property type="nucleotide sequence ID" value="NZ_JARMQG010000058.1"/>
</dbReference>
<evidence type="ECO:0000256" key="3">
    <source>
        <dbReference type="ARBA" id="ARBA00024446"/>
    </source>
</evidence>
<reference evidence="4 5" key="1">
    <citation type="submission" date="2023-03" db="EMBL/GenBank/DDBJ databases">
        <title>Bacillus Genome Sequencing.</title>
        <authorList>
            <person name="Dunlap C."/>
        </authorList>
    </citation>
    <scope>NUCLEOTIDE SEQUENCE [LARGE SCALE GENOMIC DNA]</scope>
    <source>
        <strain evidence="4 5">B-14544</strain>
    </source>
</reference>
<name>A0ABU6N6S4_9BACI</name>
<comment type="caution">
    <text evidence="4">The sequence shown here is derived from an EMBL/GenBank/DDBJ whole genome shotgun (WGS) entry which is preliminary data.</text>
</comment>
<keyword evidence="2" id="KW-1282">Carboxysome</keyword>
<evidence type="ECO:0000313" key="4">
    <source>
        <dbReference type="EMBL" id="MED3561915.1"/>
    </source>
</evidence>
<keyword evidence="3" id="KW-1283">Bacterial microcompartment</keyword>
<dbReference type="Gene3D" id="2.40.50.220">
    <property type="entry name" value="EutN/Ccml"/>
    <property type="match status" value="1"/>
</dbReference>
<comment type="subcellular location">
    <subcellularLocation>
        <location evidence="1">Carboxysome</location>
    </subcellularLocation>
</comment>
<dbReference type="InterPro" id="IPR036677">
    <property type="entry name" value="EutN_CcmL_sf"/>
</dbReference>